<evidence type="ECO:0000256" key="4">
    <source>
        <dbReference type="ARBA" id="ARBA00022989"/>
    </source>
</evidence>
<evidence type="ECO:0000256" key="6">
    <source>
        <dbReference type="SAM" id="MobiDB-lite"/>
    </source>
</evidence>
<keyword evidence="9" id="KW-1185">Reference proteome</keyword>
<dbReference type="Proteomes" id="UP001500427">
    <property type="component" value="Unassembled WGS sequence"/>
</dbReference>
<evidence type="ECO:0000313" key="9">
    <source>
        <dbReference type="Proteomes" id="UP001500427"/>
    </source>
</evidence>
<comment type="subcellular location">
    <subcellularLocation>
        <location evidence="1">Cell membrane</location>
        <topology evidence="1">Multi-pass membrane protein</topology>
    </subcellularLocation>
</comment>
<name>A0ABP9JED1_9MICO</name>
<accession>A0ABP9JED1</accession>
<feature type="transmembrane region" description="Helical" evidence="7">
    <location>
        <begin position="114"/>
        <end position="146"/>
    </location>
</feature>
<dbReference type="Pfam" id="PF06081">
    <property type="entry name" value="ArAE_1"/>
    <property type="match status" value="1"/>
</dbReference>
<keyword evidence="4 7" id="KW-1133">Transmembrane helix</keyword>
<keyword evidence="3 7" id="KW-0812">Transmembrane</keyword>
<feature type="region of interest" description="Disordered" evidence="6">
    <location>
        <begin position="1"/>
        <end position="33"/>
    </location>
</feature>
<sequence length="445" mass="48230">MTPAPTPPPPPTPTSASAPAATPAPAPTSPTLRRWRDDTRTRLVALRTAATRPGPERDALMLLVKAAVATVLAWQFALRVLHSPVPFYAPMAALLVVDRTLVRSLSASVQRIAAVVLGLSVAWVVATVVGVTWWTVAPVLLVALVIGRWSRLGDHGIQVPTMVLLALITAKGTDEQFTVLTIVETVAGGVIGVVVNAVVLAPLHLTQPRQRVRALTRQAAELLEAMAQGLSGDWDEELAGRWHRSADEIAERAPLVLDDVRTGRESTRFNPRDNLRPADVDWDGYERTVTAVRRTVWHVTGIGRTLVDAAREGHRRPAPSPDFLARYADALGSMGLAVHQLGRHDDDSRRAFREALADALEVLGELGEQVRATPFDDTEQWTVYGALLSDSVRAVHELELAGESAVVPAAAAPVRLPPTSSTLWGRVRRLRSHRRPAGTPRRRPG</sequence>
<evidence type="ECO:0000256" key="2">
    <source>
        <dbReference type="ARBA" id="ARBA00022475"/>
    </source>
</evidence>
<evidence type="ECO:0000256" key="7">
    <source>
        <dbReference type="SAM" id="Phobius"/>
    </source>
</evidence>
<reference evidence="9" key="1">
    <citation type="journal article" date="2019" name="Int. J. Syst. Evol. Microbiol.">
        <title>The Global Catalogue of Microorganisms (GCM) 10K type strain sequencing project: providing services to taxonomists for standard genome sequencing and annotation.</title>
        <authorList>
            <consortium name="The Broad Institute Genomics Platform"/>
            <consortium name="The Broad Institute Genome Sequencing Center for Infectious Disease"/>
            <person name="Wu L."/>
            <person name="Ma J."/>
        </authorList>
    </citation>
    <scope>NUCLEOTIDE SEQUENCE [LARGE SCALE GENOMIC DNA]</scope>
    <source>
        <strain evidence="9">JCM 17687</strain>
    </source>
</reference>
<organism evidence="8 9">
    <name type="scientific">Terrabacter aeriphilus</name>
    <dbReference type="NCBI Taxonomy" id="515662"/>
    <lineage>
        <taxon>Bacteria</taxon>
        <taxon>Bacillati</taxon>
        <taxon>Actinomycetota</taxon>
        <taxon>Actinomycetes</taxon>
        <taxon>Micrococcales</taxon>
        <taxon>Intrasporangiaceae</taxon>
        <taxon>Terrabacter</taxon>
    </lineage>
</organism>
<evidence type="ECO:0000256" key="3">
    <source>
        <dbReference type="ARBA" id="ARBA00022692"/>
    </source>
</evidence>
<keyword evidence="2" id="KW-1003">Cell membrane</keyword>
<dbReference type="EMBL" id="BAABIW010000016">
    <property type="protein sequence ID" value="GAA5029460.1"/>
    <property type="molecule type" value="Genomic_DNA"/>
</dbReference>
<gene>
    <name evidence="8" type="ORF">GCM10023258_25920</name>
</gene>
<dbReference type="RefSeq" id="WP_345507906.1">
    <property type="nucleotide sequence ID" value="NZ_BAABIW010000016.1"/>
</dbReference>
<keyword evidence="5 7" id="KW-0472">Membrane</keyword>
<feature type="compositionally biased region" description="Pro residues" evidence="6">
    <location>
        <begin position="1"/>
        <end position="13"/>
    </location>
</feature>
<evidence type="ECO:0000256" key="5">
    <source>
        <dbReference type="ARBA" id="ARBA00023136"/>
    </source>
</evidence>
<evidence type="ECO:0000256" key="1">
    <source>
        <dbReference type="ARBA" id="ARBA00004651"/>
    </source>
</evidence>
<evidence type="ECO:0000313" key="8">
    <source>
        <dbReference type="EMBL" id="GAA5029460.1"/>
    </source>
</evidence>
<dbReference type="InterPro" id="IPR010343">
    <property type="entry name" value="ArAE_1"/>
</dbReference>
<feature type="transmembrane region" description="Helical" evidence="7">
    <location>
        <begin position="177"/>
        <end position="203"/>
    </location>
</feature>
<proteinExistence type="predicted"/>
<comment type="caution">
    <text evidence="8">The sequence shown here is derived from an EMBL/GenBank/DDBJ whole genome shotgun (WGS) entry which is preliminary data.</text>
</comment>
<feature type="transmembrane region" description="Helical" evidence="7">
    <location>
        <begin position="59"/>
        <end position="78"/>
    </location>
</feature>
<protein>
    <recommendedName>
        <fullName evidence="10">Aromatic acid exporter family member 1</fullName>
    </recommendedName>
</protein>
<evidence type="ECO:0008006" key="10">
    <source>
        <dbReference type="Google" id="ProtNLM"/>
    </source>
</evidence>